<evidence type="ECO:0000313" key="3">
    <source>
        <dbReference type="EMBL" id="CVI64220.1"/>
    </source>
</evidence>
<dbReference type="InterPro" id="IPR042183">
    <property type="entry name" value="MmgE/PrpD_sf_1"/>
</dbReference>
<name>A0A1S7UBD2_9HYPH</name>
<dbReference type="Gene3D" id="1.10.4100.10">
    <property type="entry name" value="2-methylcitrate dehydratase PrpD"/>
    <property type="match status" value="1"/>
</dbReference>
<organism evidence="3 4">
    <name type="scientific">Agrobacterium deltaense NCPPB 1641</name>
    <dbReference type="NCBI Taxonomy" id="1183425"/>
    <lineage>
        <taxon>Bacteria</taxon>
        <taxon>Pseudomonadati</taxon>
        <taxon>Pseudomonadota</taxon>
        <taxon>Alphaproteobacteria</taxon>
        <taxon>Hyphomicrobiales</taxon>
        <taxon>Rhizobiaceae</taxon>
        <taxon>Rhizobium/Agrobacterium group</taxon>
        <taxon>Agrobacterium</taxon>
    </lineage>
</organism>
<dbReference type="Pfam" id="PF03972">
    <property type="entry name" value="MmgE_PrpD_N"/>
    <property type="match status" value="1"/>
</dbReference>
<dbReference type="SUPFAM" id="SSF103378">
    <property type="entry name" value="2-methylcitrate dehydratase PrpD"/>
    <property type="match status" value="1"/>
</dbReference>
<comment type="similarity">
    <text evidence="1">Belongs to the PrpD family.</text>
</comment>
<dbReference type="InterPro" id="IPR005656">
    <property type="entry name" value="MmgE_PrpD"/>
</dbReference>
<dbReference type="GO" id="GO:0016829">
    <property type="term" value="F:lyase activity"/>
    <property type="evidence" value="ECO:0007669"/>
    <property type="project" value="InterPro"/>
</dbReference>
<accession>A0A1S7UBD2</accession>
<evidence type="ECO:0000256" key="1">
    <source>
        <dbReference type="ARBA" id="ARBA00006174"/>
    </source>
</evidence>
<evidence type="ECO:0000259" key="2">
    <source>
        <dbReference type="Pfam" id="PF03972"/>
    </source>
</evidence>
<evidence type="ECO:0000313" key="4">
    <source>
        <dbReference type="Proteomes" id="UP000192140"/>
    </source>
</evidence>
<keyword evidence="4" id="KW-1185">Reference proteome</keyword>
<dbReference type="Proteomes" id="UP000192140">
    <property type="component" value="Unassembled WGS sequence"/>
</dbReference>
<protein>
    <recommendedName>
        <fullName evidence="2">MmgE/PrpD N-terminal domain-containing protein</fullName>
    </recommendedName>
</protein>
<dbReference type="PANTHER" id="PTHR16943">
    <property type="entry name" value="2-METHYLCITRATE DEHYDRATASE-RELATED"/>
    <property type="match status" value="1"/>
</dbReference>
<dbReference type="PANTHER" id="PTHR16943:SF8">
    <property type="entry name" value="2-METHYLCITRATE DEHYDRATASE"/>
    <property type="match status" value="1"/>
</dbReference>
<proteinExistence type="inferred from homology"/>
<comment type="caution">
    <text evidence="3">The sequence shown here is derived from an EMBL/GenBank/DDBJ whole genome shotgun (WGS) entry which is preliminary data.</text>
</comment>
<sequence>MLPLILHATGTDGGLLVNEPTVMAELFNRIGMFLSADLDSAVRRRAELCLIDSITCFSAGLGLKHFKPSAAVASSMFGNESTTGAGSFTPSTIHTAYIYGQAANALDYDDTLLGHPGAPIVAAILAVGARENLSMDRLLRGIAAGYEAHWVLASAATPSRERAALVRSVGVWDTVAAGIGAAVSLGKDPEFLERLVGVALSHSLLPYTGKWYERPVPALKNNLGWAAAGAVMALDLVQAGQTGVSNPLDGSTGMWRMAGSDQLDLTKTRKDLPAISRVGFKHFPACWHLQEYLKTLASVLPQLDEREEIAAITVAGPADVEKFCQQAMLAPADVAFSLPATFSLLISNVEPGPRWDEVADDSPELRYKSRFAFDLSDKRSIKLETTRGRIVMSSVEVSDPHDLANRGLDESGVVAKYERLSDPQLRSALASGLAESDRGAAELYQAVHRLIAVAGADKHLAHPR</sequence>
<reference evidence="3" key="1">
    <citation type="submission" date="2016-01" db="EMBL/GenBank/DDBJ databases">
        <authorList>
            <person name="Regsiter A."/>
            <person name="william w."/>
        </authorList>
    </citation>
    <scope>NUCLEOTIDE SEQUENCE</scope>
    <source>
        <strain evidence="3">NCPPB 1641</strain>
    </source>
</reference>
<dbReference type="InterPro" id="IPR045336">
    <property type="entry name" value="MmgE_PrpD_N"/>
</dbReference>
<dbReference type="InterPro" id="IPR036148">
    <property type="entry name" value="MmgE/PrpD_sf"/>
</dbReference>
<dbReference type="EMBL" id="FCNP01000051">
    <property type="protein sequence ID" value="CVI64220.1"/>
    <property type="molecule type" value="Genomic_DNA"/>
</dbReference>
<dbReference type="AlphaFoldDB" id="A0A1S7UBD2"/>
<gene>
    <name evidence="3" type="ORF">AGR7A_pTi0013</name>
</gene>
<feature type="domain" description="MmgE/PrpD N-terminal" evidence="2">
    <location>
        <begin position="37"/>
        <end position="260"/>
    </location>
</feature>